<keyword evidence="3" id="KW-0288">FMN</keyword>
<gene>
    <name evidence="7" type="ORF">EMPS_08831</name>
</gene>
<dbReference type="PANTHER" id="PTHR43303:SF4">
    <property type="entry name" value="NADPH DEHYDROGENASE C23G7.10C-RELATED"/>
    <property type="match status" value="1"/>
</dbReference>
<feature type="domain" description="NADH:flavin oxidoreductase/NADH oxidase N-terminal" evidence="6">
    <location>
        <begin position="56"/>
        <end position="395"/>
    </location>
</feature>
<keyword evidence="4" id="KW-0521">NADP</keyword>
<keyword evidence="5" id="KW-0560">Oxidoreductase</keyword>
<dbReference type="GO" id="GO:0010181">
    <property type="term" value="F:FMN binding"/>
    <property type="evidence" value="ECO:0007669"/>
    <property type="project" value="InterPro"/>
</dbReference>
<evidence type="ECO:0000256" key="5">
    <source>
        <dbReference type="ARBA" id="ARBA00023002"/>
    </source>
</evidence>
<evidence type="ECO:0000256" key="4">
    <source>
        <dbReference type="ARBA" id="ARBA00022857"/>
    </source>
</evidence>
<dbReference type="InterPro" id="IPR044152">
    <property type="entry name" value="YqjM-like"/>
</dbReference>
<dbReference type="Proteomes" id="UP000827284">
    <property type="component" value="Unassembled WGS sequence"/>
</dbReference>
<dbReference type="Gene3D" id="3.20.20.70">
    <property type="entry name" value="Aldolase class I"/>
    <property type="match status" value="1"/>
</dbReference>
<organism evidence="7 8">
    <name type="scientific">Entomortierella parvispora</name>
    <dbReference type="NCBI Taxonomy" id="205924"/>
    <lineage>
        <taxon>Eukaryota</taxon>
        <taxon>Fungi</taxon>
        <taxon>Fungi incertae sedis</taxon>
        <taxon>Mucoromycota</taxon>
        <taxon>Mortierellomycotina</taxon>
        <taxon>Mortierellomycetes</taxon>
        <taxon>Mortierellales</taxon>
        <taxon>Mortierellaceae</taxon>
        <taxon>Entomortierella</taxon>
    </lineage>
</organism>
<accession>A0A9P3HHL0</accession>
<sequence length="412" mass="45182">MPSSQGLATTDSIALEKNYRTQYPQERYFIKQPVAPGSYLGPVDASLPNADKIPLLFQPFQVKDLTLANRVIVAPMCMFSSQDGFFTDYHLVHLGSFATHGAGLILAEATAVSPEGRISPADTGLWDDKQIPGLKRIANFVHAQGSKLGIQLAHAGRKASVKAYYETLPESAYWKDNVVGPSGGAEFQWDPTHHVPRELSIQEIEETVKAFGAAAARAAQAGLDTVEIHGAHGYLIHQFLSPVSNHRTDRYGGSLENRARFLLEVVRAVRENFPAEKPVLLRVSATDFVEHLDQPSWDIEQTVQIAKWVKDAGVDVFHVSAGGNTAQQQIKAFPGYQVPFAEQVKKEVPGLVVVAVGIITDGKQAEEVLEREKADLIAVGRGFLKHPNFVLNAALDLNVKAKFSQQYERGRI</sequence>
<dbReference type="GO" id="GO:0050661">
    <property type="term" value="F:NADP binding"/>
    <property type="evidence" value="ECO:0007669"/>
    <property type="project" value="InterPro"/>
</dbReference>
<reference evidence="7" key="1">
    <citation type="submission" date="2021-11" db="EMBL/GenBank/DDBJ databases">
        <authorList>
            <person name="Herlambang A."/>
            <person name="Guo Y."/>
            <person name="Takashima Y."/>
            <person name="Nishizawa T."/>
        </authorList>
    </citation>
    <scope>NUCLEOTIDE SEQUENCE</scope>
    <source>
        <strain evidence="7">E1425</strain>
    </source>
</reference>
<dbReference type="InterPro" id="IPR013785">
    <property type="entry name" value="Aldolase_TIM"/>
</dbReference>
<evidence type="ECO:0000313" key="7">
    <source>
        <dbReference type="EMBL" id="GJJ76472.1"/>
    </source>
</evidence>
<evidence type="ECO:0000313" key="8">
    <source>
        <dbReference type="Proteomes" id="UP000827284"/>
    </source>
</evidence>
<dbReference type="CDD" id="cd02932">
    <property type="entry name" value="OYE_YqiM_FMN"/>
    <property type="match status" value="1"/>
</dbReference>
<dbReference type="EMBL" id="BQFW01000012">
    <property type="protein sequence ID" value="GJJ76472.1"/>
    <property type="molecule type" value="Genomic_DNA"/>
</dbReference>
<dbReference type="AlphaFoldDB" id="A0A9P3HHL0"/>
<proteinExistence type="predicted"/>
<evidence type="ECO:0000259" key="6">
    <source>
        <dbReference type="Pfam" id="PF00724"/>
    </source>
</evidence>
<name>A0A9P3HHL0_9FUNG</name>
<reference evidence="7" key="2">
    <citation type="journal article" date="2022" name="Microbiol. Resour. Announc.">
        <title>Whole-Genome Sequence of Entomortierella parvispora E1425, a Mucoromycotan Fungus Associated with Burkholderiaceae-Related Endosymbiotic Bacteria.</title>
        <authorList>
            <person name="Herlambang A."/>
            <person name="Guo Y."/>
            <person name="Takashima Y."/>
            <person name="Narisawa K."/>
            <person name="Ohta H."/>
            <person name="Nishizawa T."/>
        </authorList>
    </citation>
    <scope>NUCLEOTIDE SEQUENCE</scope>
    <source>
        <strain evidence="7">E1425</strain>
    </source>
</reference>
<comment type="cofactor">
    <cofactor evidence="1">
        <name>FMN</name>
        <dbReference type="ChEBI" id="CHEBI:58210"/>
    </cofactor>
</comment>
<evidence type="ECO:0000256" key="3">
    <source>
        <dbReference type="ARBA" id="ARBA00022643"/>
    </source>
</evidence>
<dbReference type="InterPro" id="IPR001155">
    <property type="entry name" value="OxRdtase_FMN_N"/>
</dbReference>
<keyword evidence="8" id="KW-1185">Reference proteome</keyword>
<comment type="caution">
    <text evidence="7">The sequence shown here is derived from an EMBL/GenBank/DDBJ whole genome shotgun (WGS) entry which is preliminary data.</text>
</comment>
<dbReference type="GO" id="GO:0003959">
    <property type="term" value="F:NADPH dehydrogenase activity"/>
    <property type="evidence" value="ECO:0007669"/>
    <property type="project" value="InterPro"/>
</dbReference>
<evidence type="ECO:0000256" key="1">
    <source>
        <dbReference type="ARBA" id="ARBA00001917"/>
    </source>
</evidence>
<dbReference type="OrthoDB" id="72788at2759"/>
<dbReference type="SUPFAM" id="SSF51395">
    <property type="entry name" value="FMN-linked oxidoreductases"/>
    <property type="match status" value="1"/>
</dbReference>
<keyword evidence="2" id="KW-0285">Flavoprotein</keyword>
<dbReference type="Pfam" id="PF00724">
    <property type="entry name" value="Oxidored_FMN"/>
    <property type="match status" value="1"/>
</dbReference>
<protein>
    <recommendedName>
        <fullName evidence="6">NADH:flavin oxidoreductase/NADH oxidase N-terminal domain-containing protein</fullName>
    </recommendedName>
</protein>
<evidence type="ECO:0000256" key="2">
    <source>
        <dbReference type="ARBA" id="ARBA00022630"/>
    </source>
</evidence>
<dbReference type="PANTHER" id="PTHR43303">
    <property type="entry name" value="NADPH DEHYDROGENASE C23G7.10C-RELATED"/>
    <property type="match status" value="1"/>
</dbReference>